<feature type="transmembrane region" description="Helical" evidence="14">
    <location>
        <begin position="64"/>
        <end position="84"/>
    </location>
</feature>
<dbReference type="GO" id="GO:0051028">
    <property type="term" value="P:mRNA transport"/>
    <property type="evidence" value="ECO:0007669"/>
    <property type="project" value="UniProtKB-KW"/>
</dbReference>
<keyword evidence="9" id="KW-0811">Translocation</keyword>
<dbReference type="Pfam" id="PF09531">
    <property type="entry name" value="Ndc1_Nup"/>
    <property type="match status" value="1"/>
</dbReference>
<dbReference type="GO" id="GO:0031965">
    <property type="term" value="C:nuclear membrane"/>
    <property type="evidence" value="ECO:0007669"/>
    <property type="project" value="UniProtKB-SubCell"/>
</dbReference>
<evidence type="ECO:0000256" key="9">
    <source>
        <dbReference type="ARBA" id="ARBA00023010"/>
    </source>
</evidence>
<dbReference type="GO" id="GO:0015031">
    <property type="term" value="P:protein transport"/>
    <property type="evidence" value="ECO:0007669"/>
    <property type="project" value="UniProtKB-KW"/>
</dbReference>
<keyword evidence="5 14" id="KW-0812">Transmembrane</keyword>
<dbReference type="PANTHER" id="PTHR13269">
    <property type="entry name" value="NUCLEOPORIN NDC1"/>
    <property type="match status" value="1"/>
</dbReference>
<keyword evidence="8 14" id="KW-1133">Transmembrane helix</keyword>
<name>M5FVV1_DACPD</name>
<dbReference type="AlphaFoldDB" id="M5FVV1"/>
<dbReference type="PANTHER" id="PTHR13269:SF6">
    <property type="entry name" value="NUCLEOPORIN NDC1"/>
    <property type="match status" value="1"/>
</dbReference>
<keyword evidence="10" id="KW-0906">Nuclear pore complex</keyword>
<dbReference type="STRING" id="1858805.M5FVV1"/>
<dbReference type="RefSeq" id="XP_040626632.1">
    <property type="nucleotide sequence ID" value="XM_040767544.1"/>
</dbReference>
<evidence type="ECO:0000256" key="7">
    <source>
        <dbReference type="ARBA" id="ARBA00022927"/>
    </source>
</evidence>
<evidence type="ECO:0000313" key="16">
    <source>
        <dbReference type="Proteomes" id="UP000030653"/>
    </source>
</evidence>
<dbReference type="OrthoDB" id="67850at2759"/>
<proteinExistence type="inferred from homology"/>
<dbReference type="InterPro" id="IPR019049">
    <property type="entry name" value="Nucleoporin_prot_Ndc1/Nup"/>
</dbReference>
<sequence>MSSAQSTTSTAVQSYDASCKALLTKKTIRMHVLLAILSVLSTLITTVALSFLRLRPALWPLLSIWVWAYGLSVYAVVVVPLLVARKTLLTTTHHPPSNLRALLASPSNRVQLLTYTLSALLFSLLFLRLTRLPRLSDPDSKLFLYSKQTGLAILNERPVLFVVCMAGFALVYGTMQVLTCRTTVSWPTQAEQLLPIPSSILQDLHHTLQPGLRLSISTILLLLMLSVLLRPLGISLLLLLLPLPLLSRSADYALRHTPLTLSFLLKLQLAASLLTLLWELSNTFFSVYTSRPLRPRQPLHASLLSGLRSQNTYFKAQAWMELSRLAKQEETAKKVFADMADYSLPGTGGQGRGKGLWAALAREGLLLLGEDYSLLKRRGKPVAVPGKPKSFSPKSNSDSLQLPSAPQQPPKQLSQHPAHLPSAQALQPAPPPSAASALLASLARPPPALVDQATNAILSQARSVGGEKLRAVDERLEGGCKLLTEVGGAVGGVLGVEGLGAGKGSGKEGGTWGVDDVLPRREMDMWVVESLTSLISHSPTADKYGLSTRTTPSLLEALTSYESELQVLLQELDQRLPPPSLPEPLTILTAPKQAAQAVWQWVGYDSAERRGIELVVESLTGTGEGVRRTLRTYGEEMAGFVFTPKVGGRLRVHAAAL</sequence>
<feature type="transmembrane region" description="Helical" evidence="14">
    <location>
        <begin position="150"/>
        <end position="172"/>
    </location>
</feature>
<dbReference type="Proteomes" id="UP000030653">
    <property type="component" value="Unassembled WGS sequence"/>
</dbReference>
<evidence type="ECO:0000256" key="11">
    <source>
        <dbReference type="ARBA" id="ARBA00023136"/>
    </source>
</evidence>
<evidence type="ECO:0000256" key="1">
    <source>
        <dbReference type="ARBA" id="ARBA00004232"/>
    </source>
</evidence>
<feature type="transmembrane region" description="Helical" evidence="14">
    <location>
        <begin position="219"/>
        <end position="243"/>
    </location>
</feature>
<evidence type="ECO:0000256" key="2">
    <source>
        <dbReference type="ARBA" id="ARBA00004567"/>
    </source>
</evidence>
<dbReference type="GO" id="GO:0006999">
    <property type="term" value="P:nuclear pore organization"/>
    <property type="evidence" value="ECO:0007669"/>
    <property type="project" value="TreeGrafter"/>
</dbReference>
<evidence type="ECO:0000256" key="10">
    <source>
        <dbReference type="ARBA" id="ARBA00023132"/>
    </source>
</evidence>
<evidence type="ECO:0000256" key="13">
    <source>
        <dbReference type="SAM" id="MobiDB-lite"/>
    </source>
</evidence>
<evidence type="ECO:0000256" key="12">
    <source>
        <dbReference type="ARBA" id="ARBA00023242"/>
    </source>
</evidence>
<evidence type="ECO:0000313" key="15">
    <source>
        <dbReference type="EMBL" id="EJT99734.1"/>
    </source>
</evidence>
<dbReference type="GO" id="GO:0030674">
    <property type="term" value="F:protein-macromolecule adaptor activity"/>
    <property type="evidence" value="ECO:0007669"/>
    <property type="project" value="TreeGrafter"/>
</dbReference>
<dbReference type="GO" id="GO:0005816">
    <property type="term" value="C:spindle pole body"/>
    <property type="evidence" value="ECO:0007669"/>
    <property type="project" value="TreeGrafter"/>
</dbReference>
<dbReference type="GO" id="GO:0070762">
    <property type="term" value="C:nuclear pore transmembrane ring"/>
    <property type="evidence" value="ECO:0007669"/>
    <property type="project" value="TreeGrafter"/>
</dbReference>
<dbReference type="EMBL" id="JH795869">
    <property type="protein sequence ID" value="EJT99734.1"/>
    <property type="molecule type" value="Genomic_DNA"/>
</dbReference>
<dbReference type="GO" id="GO:0070631">
    <property type="term" value="P:spindle pole body localization"/>
    <property type="evidence" value="ECO:0007669"/>
    <property type="project" value="TreeGrafter"/>
</dbReference>
<keyword evidence="7" id="KW-0653">Protein transport</keyword>
<accession>M5FVV1</accession>
<comment type="subcellular location">
    <subcellularLocation>
        <location evidence="1">Nucleus membrane</location>
        <topology evidence="1">Multi-pass membrane protein</topology>
    </subcellularLocation>
    <subcellularLocation>
        <location evidence="2">Nucleus</location>
        <location evidence="2">Nuclear pore complex</location>
    </subcellularLocation>
</comment>
<organism evidence="15 16">
    <name type="scientific">Dacryopinax primogenitus (strain DJM 731)</name>
    <name type="common">Brown rot fungus</name>
    <dbReference type="NCBI Taxonomy" id="1858805"/>
    <lineage>
        <taxon>Eukaryota</taxon>
        <taxon>Fungi</taxon>
        <taxon>Dikarya</taxon>
        <taxon>Basidiomycota</taxon>
        <taxon>Agaricomycotina</taxon>
        <taxon>Dacrymycetes</taxon>
        <taxon>Dacrymycetales</taxon>
        <taxon>Dacrymycetaceae</taxon>
        <taxon>Dacryopinax</taxon>
    </lineage>
</organism>
<keyword evidence="16" id="KW-1185">Reference proteome</keyword>
<evidence type="ECO:0008006" key="17">
    <source>
        <dbReference type="Google" id="ProtNLM"/>
    </source>
</evidence>
<keyword evidence="11 14" id="KW-0472">Membrane</keyword>
<evidence type="ECO:0000256" key="4">
    <source>
        <dbReference type="ARBA" id="ARBA00022448"/>
    </source>
</evidence>
<gene>
    <name evidence="15" type="ORF">DACRYDRAFT_101322</name>
</gene>
<dbReference type="HOGENOM" id="CLU_417383_0_0_1"/>
<keyword evidence="4" id="KW-0813">Transport</keyword>
<feature type="compositionally biased region" description="Low complexity" evidence="13">
    <location>
        <begin position="397"/>
        <end position="427"/>
    </location>
</feature>
<reference evidence="15 16" key="1">
    <citation type="journal article" date="2012" name="Science">
        <title>The Paleozoic origin of enzymatic lignin decomposition reconstructed from 31 fungal genomes.</title>
        <authorList>
            <person name="Floudas D."/>
            <person name="Binder M."/>
            <person name="Riley R."/>
            <person name="Barry K."/>
            <person name="Blanchette R.A."/>
            <person name="Henrissat B."/>
            <person name="Martinez A.T."/>
            <person name="Otillar R."/>
            <person name="Spatafora J.W."/>
            <person name="Yadav J.S."/>
            <person name="Aerts A."/>
            <person name="Benoit I."/>
            <person name="Boyd A."/>
            <person name="Carlson A."/>
            <person name="Copeland A."/>
            <person name="Coutinho P.M."/>
            <person name="de Vries R.P."/>
            <person name="Ferreira P."/>
            <person name="Findley K."/>
            <person name="Foster B."/>
            <person name="Gaskell J."/>
            <person name="Glotzer D."/>
            <person name="Gorecki P."/>
            <person name="Heitman J."/>
            <person name="Hesse C."/>
            <person name="Hori C."/>
            <person name="Igarashi K."/>
            <person name="Jurgens J.A."/>
            <person name="Kallen N."/>
            <person name="Kersten P."/>
            <person name="Kohler A."/>
            <person name="Kuees U."/>
            <person name="Kumar T.K.A."/>
            <person name="Kuo A."/>
            <person name="LaButti K."/>
            <person name="Larrondo L.F."/>
            <person name="Lindquist E."/>
            <person name="Ling A."/>
            <person name="Lombard V."/>
            <person name="Lucas S."/>
            <person name="Lundell T."/>
            <person name="Martin R."/>
            <person name="McLaughlin D.J."/>
            <person name="Morgenstern I."/>
            <person name="Morin E."/>
            <person name="Murat C."/>
            <person name="Nagy L.G."/>
            <person name="Nolan M."/>
            <person name="Ohm R.A."/>
            <person name="Patyshakuliyeva A."/>
            <person name="Rokas A."/>
            <person name="Ruiz-Duenas F.J."/>
            <person name="Sabat G."/>
            <person name="Salamov A."/>
            <person name="Samejima M."/>
            <person name="Schmutz J."/>
            <person name="Slot J.C."/>
            <person name="St John F."/>
            <person name="Stenlid J."/>
            <person name="Sun H."/>
            <person name="Sun S."/>
            <person name="Syed K."/>
            <person name="Tsang A."/>
            <person name="Wiebenga A."/>
            <person name="Young D."/>
            <person name="Pisabarro A."/>
            <person name="Eastwood D.C."/>
            <person name="Martin F."/>
            <person name="Cullen D."/>
            <person name="Grigoriev I.V."/>
            <person name="Hibbett D.S."/>
        </authorList>
    </citation>
    <scope>NUCLEOTIDE SEQUENCE [LARGE SCALE GENOMIC DNA]</scope>
    <source>
        <strain evidence="15 16">DJM-731 SS1</strain>
    </source>
</reference>
<evidence type="ECO:0000256" key="3">
    <source>
        <dbReference type="ARBA" id="ARBA00005760"/>
    </source>
</evidence>
<comment type="similarity">
    <text evidence="3">Belongs to the NDC1 family.</text>
</comment>
<evidence type="ECO:0000256" key="6">
    <source>
        <dbReference type="ARBA" id="ARBA00022816"/>
    </source>
</evidence>
<protein>
    <recommendedName>
        <fullName evidence="17">Nucleoporin protein Ndc1-Nup</fullName>
    </recommendedName>
</protein>
<dbReference type="GeneID" id="63682606"/>
<evidence type="ECO:0000256" key="8">
    <source>
        <dbReference type="ARBA" id="ARBA00022989"/>
    </source>
</evidence>
<feature type="region of interest" description="Disordered" evidence="13">
    <location>
        <begin position="380"/>
        <end position="433"/>
    </location>
</feature>
<evidence type="ECO:0000256" key="5">
    <source>
        <dbReference type="ARBA" id="ARBA00022692"/>
    </source>
</evidence>
<keyword evidence="12" id="KW-0539">Nucleus</keyword>
<feature type="transmembrane region" description="Helical" evidence="14">
    <location>
        <begin position="32"/>
        <end position="52"/>
    </location>
</feature>
<dbReference type="OMA" id="PYYLNGH"/>
<evidence type="ECO:0000256" key="14">
    <source>
        <dbReference type="SAM" id="Phobius"/>
    </source>
</evidence>
<feature type="transmembrane region" description="Helical" evidence="14">
    <location>
        <begin position="112"/>
        <end position="130"/>
    </location>
</feature>
<keyword evidence="6" id="KW-0509">mRNA transport</keyword>